<organism evidence="1 2">
    <name type="scientific">Caerostris extrusa</name>
    <name type="common">Bark spider</name>
    <name type="synonym">Caerostris bankana</name>
    <dbReference type="NCBI Taxonomy" id="172846"/>
    <lineage>
        <taxon>Eukaryota</taxon>
        <taxon>Metazoa</taxon>
        <taxon>Ecdysozoa</taxon>
        <taxon>Arthropoda</taxon>
        <taxon>Chelicerata</taxon>
        <taxon>Arachnida</taxon>
        <taxon>Araneae</taxon>
        <taxon>Araneomorphae</taxon>
        <taxon>Entelegynae</taxon>
        <taxon>Araneoidea</taxon>
        <taxon>Araneidae</taxon>
        <taxon>Caerostris</taxon>
    </lineage>
</organism>
<evidence type="ECO:0000313" key="1">
    <source>
        <dbReference type="EMBL" id="GIX95183.1"/>
    </source>
</evidence>
<name>A0AAV4PFI0_CAEEX</name>
<comment type="caution">
    <text evidence="1">The sequence shown here is derived from an EMBL/GenBank/DDBJ whole genome shotgun (WGS) entry which is preliminary data.</text>
</comment>
<keyword evidence="2" id="KW-1185">Reference proteome</keyword>
<evidence type="ECO:0000313" key="2">
    <source>
        <dbReference type="Proteomes" id="UP001054945"/>
    </source>
</evidence>
<protein>
    <submittedName>
        <fullName evidence="1">Uncharacterized protein</fullName>
    </submittedName>
</protein>
<reference evidence="1 2" key="1">
    <citation type="submission" date="2021-06" db="EMBL/GenBank/DDBJ databases">
        <title>Caerostris extrusa draft genome.</title>
        <authorList>
            <person name="Kono N."/>
            <person name="Arakawa K."/>
        </authorList>
    </citation>
    <scope>NUCLEOTIDE SEQUENCE [LARGE SCALE GENOMIC DNA]</scope>
</reference>
<dbReference type="AlphaFoldDB" id="A0AAV4PFI0"/>
<dbReference type="Proteomes" id="UP001054945">
    <property type="component" value="Unassembled WGS sequence"/>
</dbReference>
<gene>
    <name evidence="1" type="ORF">CEXT_147651</name>
</gene>
<sequence>MCRRCNQWSETLPHVINHCGIHSQACQLRHNATVERVLKAISRKASILSVNQTNQLAARLRCPCWKESVYCGCDLPI</sequence>
<dbReference type="EMBL" id="BPLR01004478">
    <property type="protein sequence ID" value="GIX95183.1"/>
    <property type="molecule type" value="Genomic_DNA"/>
</dbReference>
<proteinExistence type="predicted"/>
<accession>A0AAV4PFI0</accession>